<gene>
    <name evidence="3" type="ORF">SPBR_03762</name>
</gene>
<dbReference type="GeneID" id="63676973"/>
<evidence type="ECO:0000313" key="3">
    <source>
        <dbReference type="EMBL" id="KIH94857.1"/>
    </source>
</evidence>
<evidence type="ECO:0000256" key="1">
    <source>
        <dbReference type="SAM" id="Coils"/>
    </source>
</evidence>
<evidence type="ECO:0000256" key="2">
    <source>
        <dbReference type="SAM" id="MobiDB-lite"/>
    </source>
</evidence>
<proteinExistence type="predicted"/>
<comment type="caution">
    <text evidence="3">The sequence shown here is derived from an EMBL/GenBank/DDBJ whole genome shotgun (WGS) entry which is preliminary data.</text>
</comment>
<evidence type="ECO:0000313" key="4">
    <source>
        <dbReference type="Proteomes" id="UP000031575"/>
    </source>
</evidence>
<keyword evidence="1" id="KW-0175">Coiled coil</keyword>
<dbReference type="HOGENOM" id="CLU_706040_0_0_1"/>
<feature type="region of interest" description="Disordered" evidence="2">
    <location>
        <begin position="1"/>
        <end position="36"/>
    </location>
</feature>
<dbReference type="Proteomes" id="UP000031575">
    <property type="component" value="Unassembled WGS sequence"/>
</dbReference>
<reference evidence="3 4" key="1">
    <citation type="journal article" date="2014" name="BMC Genomics">
        <title>Comparative genomics of the major fungal agents of human and animal Sporotrichosis: Sporothrix schenckii and Sporothrix brasiliensis.</title>
        <authorList>
            <person name="Teixeira M.M."/>
            <person name="de Almeida L.G."/>
            <person name="Kubitschek-Barreira P."/>
            <person name="Alves F.L."/>
            <person name="Kioshima E.S."/>
            <person name="Abadio A.K."/>
            <person name="Fernandes L."/>
            <person name="Derengowski L.S."/>
            <person name="Ferreira K.S."/>
            <person name="Souza R.C."/>
            <person name="Ruiz J.C."/>
            <person name="de Andrade N.C."/>
            <person name="Paes H.C."/>
            <person name="Nicola A.M."/>
            <person name="Albuquerque P."/>
            <person name="Gerber A.L."/>
            <person name="Martins V.P."/>
            <person name="Peconick L.D."/>
            <person name="Neto A.V."/>
            <person name="Chaucanez C.B."/>
            <person name="Silva P.A."/>
            <person name="Cunha O.L."/>
            <person name="de Oliveira F.F."/>
            <person name="dos Santos T.C."/>
            <person name="Barros A.L."/>
            <person name="Soares M.A."/>
            <person name="de Oliveira L.M."/>
            <person name="Marini M.M."/>
            <person name="Villalobos-Duno H."/>
            <person name="Cunha M.M."/>
            <person name="de Hoog S."/>
            <person name="da Silveira J.F."/>
            <person name="Henrissat B."/>
            <person name="Nino-Vega G.A."/>
            <person name="Cisalpino P.S."/>
            <person name="Mora-Montes H.M."/>
            <person name="Almeida S.R."/>
            <person name="Stajich J.E."/>
            <person name="Lopes-Bezerra L.M."/>
            <person name="Vasconcelos A.T."/>
            <person name="Felipe M.S."/>
        </authorList>
    </citation>
    <scope>NUCLEOTIDE SEQUENCE [LARGE SCALE GENOMIC DNA]</scope>
    <source>
        <strain evidence="3 4">5110</strain>
    </source>
</reference>
<dbReference type="PANTHER" id="PTHR21974">
    <property type="entry name" value="RE15880P"/>
    <property type="match status" value="1"/>
</dbReference>
<dbReference type="EMBL" id="AWTV01000003">
    <property type="protein sequence ID" value="KIH94857.1"/>
    <property type="molecule type" value="Genomic_DNA"/>
</dbReference>
<dbReference type="VEuPathDB" id="FungiDB:SPBR_03762"/>
<sequence>MDAKDAKGSKGTTADPTTGQTDYKDAEDAKNTTSAATTSRIVAAAAERNRLVQQVAATQHAKATLGQLAPQITDLTNKGFDASQLVATLLAQLRDQRAALDKHQKRAGSSVSRLFHRSDPKALEAEEDAYYEAEAWAAKARVKLGRIDADLDALKQQRADLRARHDEHTAALNALDELYAGVFDGPSPDVGEGDEDAFEGAVQAAQAVYDAIQARLAHALAVAGHLNAARGSVVAALNHIASALQYSRQDIVDSNGVHHGSAASAASIVNPHFSSARADRLERDRLKLVPACLAEAEHHLALAKQMDPAHLSRFLLLPRVPVAGEGHSVANLLDQAVNTPLTDYLFHMEIEDTQEGVRACLDVLDPEAEQAEARVEAIRQEREPAEAALLEGRRQLLDLRVELFEKVLRARDGEKEVEPPAYG</sequence>
<name>A0A0C2JD42_9PEZI</name>
<accession>A0A0C2JD42</accession>
<feature type="coiled-coil region" evidence="1">
    <location>
        <begin position="137"/>
        <end position="171"/>
    </location>
</feature>
<dbReference type="PANTHER" id="PTHR21974:SF2">
    <property type="entry name" value="RE15880P"/>
    <property type="match status" value="1"/>
</dbReference>
<keyword evidence="4" id="KW-1185">Reference proteome</keyword>
<organism evidence="3 4">
    <name type="scientific">Sporothrix brasiliensis 5110</name>
    <dbReference type="NCBI Taxonomy" id="1398154"/>
    <lineage>
        <taxon>Eukaryota</taxon>
        <taxon>Fungi</taxon>
        <taxon>Dikarya</taxon>
        <taxon>Ascomycota</taxon>
        <taxon>Pezizomycotina</taxon>
        <taxon>Sordariomycetes</taxon>
        <taxon>Sordariomycetidae</taxon>
        <taxon>Ophiostomatales</taxon>
        <taxon>Ophiostomataceae</taxon>
        <taxon>Sporothrix</taxon>
    </lineage>
</organism>
<protein>
    <submittedName>
        <fullName evidence="3">Uncharacterized protein</fullName>
    </submittedName>
</protein>
<dbReference type="RefSeq" id="XP_040622867.1">
    <property type="nucleotide sequence ID" value="XM_040762052.1"/>
</dbReference>
<feature type="compositionally biased region" description="Polar residues" evidence="2">
    <location>
        <begin position="10"/>
        <end position="21"/>
    </location>
</feature>
<dbReference type="AlphaFoldDB" id="A0A0C2JD42"/>
<dbReference type="OrthoDB" id="2562743at2759"/>